<dbReference type="RefSeq" id="XP_065646300.1">
    <property type="nucleotide sequence ID" value="XM_065790228.1"/>
</dbReference>
<keyword evidence="5" id="KW-1185">Reference proteome</keyword>
<comment type="subcellular location">
    <subcellularLocation>
        <location evidence="1">Cytoplasm</location>
    </subcellularLocation>
</comment>
<dbReference type="PANTHER" id="PTHR45690">
    <property type="entry name" value="NACHT, LRR AND PYD DOMAINS-CONTAINING PROTEIN 12"/>
    <property type="match status" value="1"/>
</dbReference>
<dbReference type="InterPro" id="IPR050637">
    <property type="entry name" value="NLRP_innate_immun_reg"/>
</dbReference>
<dbReference type="PANTHER" id="PTHR45690:SF19">
    <property type="entry name" value="NACHT, LRR AND PYD DOMAINS-CONTAINING PROTEIN 3"/>
    <property type="match status" value="1"/>
</dbReference>
<evidence type="ECO:0000256" key="3">
    <source>
        <dbReference type="ARBA" id="ARBA00022737"/>
    </source>
</evidence>
<dbReference type="Gene3D" id="3.40.50.300">
    <property type="entry name" value="P-loop containing nucleotide triphosphate hydrolases"/>
    <property type="match status" value="1"/>
</dbReference>
<reference evidence="6" key="2">
    <citation type="submission" date="2025-08" db="UniProtKB">
        <authorList>
            <consortium name="RefSeq"/>
        </authorList>
    </citation>
    <scope>IDENTIFICATION</scope>
</reference>
<evidence type="ECO:0000256" key="2">
    <source>
        <dbReference type="ARBA" id="ARBA00022490"/>
    </source>
</evidence>
<sequence>MDESFEEFNRILVEQVSPDWKRFARNACETDIYSIIDQIDQDNESYKSKMEAFLQKLYKINPTCYKDVIVNSLYALNRIDVVLGVVIDENFEKISHILVKWLSNDWKAFARWFNINDISTIVETIDQDNNCDSMKMESFLEIIFQRFPLDYKDEIARSLDLSGRLDILYGAVLDDSSSLLSDSLQGILVKRVSPDWRRFARHTGLPDIDNIIENIDGDLNNDQSKMAAILNKLKQLCPLNYKDFIEQSLNMTNRFDVLLELEFDRHSEIFNKILLERLSSDWRNLAQCTCLFEVDYIIEHIDHDFEDDCLKLMEFLKKLFEIDPVHYKQIIKNTLAKLKRFSVLQRLKSEDEDDSDDGIEQLLEKDDSDIGIEEKYRKQLLEKDSLNSSVITCKRIVKKDISEICTALKKYYLTKYGKINEFQPPANVDLMNKFVDLCIIDAVNTQRDAIYIVERKKFLEKQLCYTPIPYNKIFMKEKSVTLISGIAGIGKTWLLRKCLLDWSNDLIWKNVKCVFYLECRRLNQYQNISNINELLNVFYKDIANDFDISVHTVLFIIDGLDEFKYLNELINHSSSCNYPIVNALTEIQKYKYVLAGRVYAIDQYQSISTEHSDKLTIQIMGFNENGINNYIENNVLEEKKDVVKATLKESPIAKSMSSVPFYLSSMCKIISYSKNVDLNYFLTMTELYANIFLYFLQNHIFKNNELIYKIMENDFNKKYVLNICKIAYQLFVENKVFFSKEEIQTFIIDFDENNNNFFGFIEMIETNLGYYYQFAHLTIMEFCASVYAYNCLSSEEIMADKRLESCLSMICGLTNKNQNCFLKFLVNLIPSKQSSQESLFLFSILDRLLKLSRQSKNENDDQFELETYYDNLFIECFYESQSSFTDEIKLFVDERKWKISIRDGKTSYETSCENYFVNHYIKSGRKLYWLGVYKNILSDEEKNLIIQCSRNVRELHFWCPIKFEGWKDKIKWLWINIERLFIHISDDLITNKDFEENFLPWINLCEELTLSLHDDIDFIEEIYEWIRCSNVKELLMENVFITSWKTFL</sequence>
<evidence type="ECO:0000313" key="6">
    <source>
        <dbReference type="RefSeq" id="XP_065646300.1"/>
    </source>
</evidence>
<dbReference type="Pfam" id="PF05729">
    <property type="entry name" value="NACHT"/>
    <property type="match status" value="1"/>
</dbReference>
<proteinExistence type="predicted"/>
<feature type="domain" description="NACHT" evidence="4">
    <location>
        <begin position="480"/>
        <end position="633"/>
    </location>
</feature>
<keyword evidence="2" id="KW-0963">Cytoplasm</keyword>
<protein>
    <submittedName>
        <fullName evidence="6">Uncharacterized protein LOC136076778 isoform X1</fullName>
    </submittedName>
</protein>
<dbReference type="SUPFAM" id="SSF52540">
    <property type="entry name" value="P-loop containing nucleoside triphosphate hydrolases"/>
    <property type="match status" value="1"/>
</dbReference>
<dbReference type="GeneID" id="136076778"/>
<evidence type="ECO:0000256" key="1">
    <source>
        <dbReference type="ARBA" id="ARBA00004496"/>
    </source>
</evidence>
<dbReference type="Proteomes" id="UP001652625">
    <property type="component" value="Chromosome 02"/>
</dbReference>
<accession>A0ABM4BBJ3</accession>
<name>A0ABM4BBJ3_HYDVU</name>
<reference evidence="5" key="1">
    <citation type="submission" date="2025-05" db="UniProtKB">
        <authorList>
            <consortium name="RefSeq"/>
        </authorList>
    </citation>
    <scope>NUCLEOTIDE SEQUENCE [LARGE SCALE GENOMIC DNA]</scope>
</reference>
<organism evidence="5 6">
    <name type="scientific">Hydra vulgaris</name>
    <name type="common">Hydra</name>
    <name type="synonym">Hydra attenuata</name>
    <dbReference type="NCBI Taxonomy" id="6087"/>
    <lineage>
        <taxon>Eukaryota</taxon>
        <taxon>Metazoa</taxon>
        <taxon>Cnidaria</taxon>
        <taxon>Hydrozoa</taxon>
        <taxon>Hydroidolina</taxon>
        <taxon>Anthoathecata</taxon>
        <taxon>Aplanulata</taxon>
        <taxon>Hydridae</taxon>
        <taxon>Hydra</taxon>
    </lineage>
</organism>
<evidence type="ECO:0000313" key="5">
    <source>
        <dbReference type="Proteomes" id="UP001652625"/>
    </source>
</evidence>
<dbReference type="InterPro" id="IPR007111">
    <property type="entry name" value="NACHT_NTPase"/>
</dbReference>
<gene>
    <name evidence="6" type="primary">LOC136076778</name>
</gene>
<keyword evidence="3" id="KW-0677">Repeat</keyword>
<evidence type="ECO:0000259" key="4">
    <source>
        <dbReference type="Pfam" id="PF05729"/>
    </source>
</evidence>
<dbReference type="InterPro" id="IPR027417">
    <property type="entry name" value="P-loop_NTPase"/>
</dbReference>